<protein>
    <submittedName>
        <fullName evidence="2">Uncharacterized protein</fullName>
    </submittedName>
</protein>
<evidence type="ECO:0000313" key="2">
    <source>
        <dbReference type="EMBL" id="GGL62226.1"/>
    </source>
</evidence>
<dbReference type="AlphaFoldDB" id="A0A830FMU7"/>
<sequence length="99" mass="10947">MDDGSVEEFLVERGEFGGVLGGDADVVHVHTRSSVAAREKDPDNGYPPCRRRTGTGDTKRGREASGENKRDSRTDRDAERELADEPEPDLDADEESDER</sequence>
<keyword evidence="3" id="KW-1185">Reference proteome</keyword>
<feature type="compositionally biased region" description="Basic and acidic residues" evidence="1">
    <location>
        <begin position="57"/>
        <end position="83"/>
    </location>
</feature>
<evidence type="ECO:0000313" key="3">
    <source>
        <dbReference type="Proteomes" id="UP000607197"/>
    </source>
</evidence>
<dbReference type="Proteomes" id="UP000607197">
    <property type="component" value="Unassembled WGS sequence"/>
</dbReference>
<organism evidence="2 3">
    <name type="scientific">Halocalculus aciditolerans</name>
    <dbReference type="NCBI Taxonomy" id="1383812"/>
    <lineage>
        <taxon>Archaea</taxon>
        <taxon>Methanobacteriati</taxon>
        <taxon>Methanobacteriota</taxon>
        <taxon>Stenosarchaea group</taxon>
        <taxon>Halobacteria</taxon>
        <taxon>Halobacteriales</taxon>
        <taxon>Halobacteriaceae</taxon>
        <taxon>Halocalculus</taxon>
    </lineage>
</organism>
<feature type="compositionally biased region" description="Acidic residues" evidence="1">
    <location>
        <begin position="84"/>
        <end position="99"/>
    </location>
</feature>
<dbReference type="EMBL" id="BMPG01000002">
    <property type="protein sequence ID" value="GGL62226.1"/>
    <property type="molecule type" value="Genomic_DNA"/>
</dbReference>
<proteinExistence type="predicted"/>
<gene>
    <name evidence="2" type="ORF">GCM10009039_20430</name>
</gene>
<feature type="region of interest" description="Disordered" evidence="1">
    <location>
        <begin position="32"/>
        <end position="99"/>
    </location>
</feature>
<reference evidence="2" key="1">
    <citation type="journal article" date="2014" name="Int. J. Syst. Evol. Microbiol.">
        <title>Complete genome sequence of Corynebacterium casei LMG S-19264T (=DSM 44701T), isolated from a smear-ripened cheese.</title>
        <authorList>
            <consortium name="US DOE Joint Genome Institute (JGI-PGF)"/>
            <person name="Walter F."/>
            <person name="Albersmeier A."/>
            <person name="Kalinowski J."/>
            <person name="Ruckert C."/>
        </authorList>
    </citation>
    <scope>NUCLEOTIDE SEQUENCE</scope>
    <source>
        <strain evidence="2">JCM 19596</strain>
    </source>
</reference>
<accession>A0A830FMU7</accession>
<name>A0A830FMU7_9EURY</name>
<reference evidence="2" key="2">
    <citation type="submission" date="2020-09" db="EMBL/GenBank/DDBJ databases">
        <authorList>
            <person name="Sun Q."/>
            <person name="Ohkuma M."/>
        </authorList>
    </citation>
    <scope>NUCLEOTIDE SEQUENCE</scope>
    <source>
        <strain evidence="2">JCM 19596</strain>
    </source>
</reference>
<comment type="caution">
    <text evidence="2">The sequence shown here is derived from an EMBL/GenBank/DDBJ whole genome shotgun (WGS) entry which is preliminary data.</text>
</comment>
<evidence type="ECO:0000256" key="1">
    <source>
        <dbReference type="SAM" id="MobiDB-lite"/>
    </source>
</evidence>